<dbReference type="PANTHER" id="PTHR43817">
    <property type="entry name" value="GLYCOSYL HYDROLASE"/>
    <property type="match status" value="1"/>
</dbReference>
<keyword evidence="2" id="KW-0378">Hydrolase</keyword>
<dbReference type="NCBIfam" id="NF045579">
    <property type="entry name" value="rhamnoside_JR"/>
    <property type="match status" value="1"/>
</dbReference>
<dbReference type="PANTHER" id="PTHR43817:SF1">
    <property type="entry name" value="HYDROLASE, FAMILY 43, PUTATIVE (AFU_ORTHOLOGUE AFUA_3G01660)-RELATED"/>
    <property type="match status" value="1"/>
</dbReference>
<dbReference type="Pfam" id="PF13385">
    <property type="entry name" value="Laminin_G_3"/>
    <property type="match status" value="1"/>
</dbReference>
<feature type="chain" id="PRO_5045201560" evidence="4">
    <location>
        <begin position="21"/>
        <end position="1331"/>
    </location>
</feature>
<dbReference type="SUPFAM" id="SSF49899">
    <property type="entry name" value="Concanavalin A-like lectins/glucanases"/>
    <property type="match status" value="1"/>
</dbReference>
<sequence>MPSSRIFVTLIVALCHTCLAVLSDNFTNEFLSPPIRYGPHVFYHWINGNIRKAALAKDLDAMVDAGYGGALILDVNAGIPQGDILYGSDEWLDLLTHTVQEMEKRGQLAAMHNAPGYSGIGSTELPLNQTMKQLVWTETRISSNDSTGKMLQKPFTKRGIYEDLYTLAYPASFGEGTVFREAVAAVSINGAPQNTTIFNFIDRGNPIRLKSQNESLVVAMKTLYMAQAIALYRLPETPTNAFDGARDFPPSWSLQISNDSLSWSNVTTAGTFPALREMDAPSVLTFAPVVAKYFRLQPSGPSWVIGLDISSSARLPNWAVKSHGAAGTISSNPAVVPNVTASINSSTIIDVTKYLGPDGDLDWVPHEGTYTVVRLGYTLTGQEMAATPDSQTPALSVDLFSKDAIDAHFDTHLDRIIAALKPYIPETFYGLEIDSYELGQQNWGGQLENDFQDLRGYSLNPWILAATGRVLDSAMDTEKFLYDLRLTHANLVATNCYGYFQQRLTEHGLQLLIEPYGDGPFDSMELAATADLAYGEFWAHHTYGSDGYSSMGLSSAGEKGIELVPSEAFTGQPDTSKWTEFPYNLKGEGDRIMAFGINRWFLHTFVHQPVDAAAPGMTFGPFGTHFDRMNTWAKQASGWSQYVSRVSYMMQNTRHIVDIGCFVGDEASASPPITYNSPYAVPLYYQADVFSRSNLLLLTPKDGKACYASGTCFSLLVFPDMPSASAQTLSHIIDLAGGGVPVLLLGTNPPKRSIGRINSDADVVQLGQKLWGMKGTGVVFVGNTTDQVANLIGIQPHLTFTATANNAAIYYIHKSMDDGSEMYFVTNNLRESFSAVLSLRGTGVPEIWNAMDGQVSSAVVSSISGDRTLISYSFGPLESVLIRLKHGEIPSPSSITSIARGNTVLYSTVSPSALSTTQWAGVSSSFTIIFWAKPEVYQFGTTGYVFYPTGAAAYGSKHALSSVAMGCNGIQLLEATTSAPVSVLSLTTANNNFSISGWTHFAISYEGNQPSLYVNGKLAATGTKSAYTVHPGLDTPDSTAKMNNRFVGDIAGLQLVNNTMSPSDIESSYDEGLPVPDSPLPVSLGANNAMFREDGNYTIETAGNKSITVNIEGTASLPINNSWTVTLPRVGLPASRANSDLTFLLDRLESLKDHSDFDVAHFSGTARYTTHVNVPQPSSADLHTRYILNLGRVENIAHVIVNNQSMGISWAQPYELDVTSAILVGGDNILVVEVTNCWPNRLIGDEQLPAEATYNSTIQDFAVEAWPDWFEQGMRADDSGNSTKAYGGSGRKPGERVTFSSWKHYNDGDPLFESGLLGPVTLTVAKEIALT</sequence>
<dbReference type="Proteomes" id="UP001465668">
    <property type="component" value="Unassembled WGS sequence"/>
</dbReference>
<dbReference type="Pfam" id="PF17132">
    <property type="entry name" value="Glyco_hydro_106"/>
    <property type="match status" value="1"/>
</dbReference>
<evidence type="ECO:0000313" key="5">
    <source>
        <dbReference type="EMBL" id="KAK9772305.1"/>
    </source>
</evidence>
<feature type="region of interest" description="Disordered" evidence="3">
    <location>
        <begin position="1275"/>
        <end position="1294"/>
    </location>
</feature>
<proteinExistence type="predicted"/>
<name>A0ABR2XER7_9PEZI</name>
<organism evidence="5 6">
    <name type="scientific">Seiridium cardinale</name>
    <dbReference type="NCBI Taxonomy" id="138064"/>
    <lineage>
        <taxon>Eukaryota</taxon>
        <taxon>Fungi</taxon>
        <taxon>Dikarya</taxon>
        <taxon>Ascomycota</taxon>
        <taxon>Pezizomycotina</taxon>
        <taxon>Sordariomycetes</taxon>
        <taxon>Xylariomycetidae</taxon>
        <taxon>Amphisphaeriales</taxon>
        <taxon>Sporocadaceae</taxon>
        <taxon>Seiridium</taxon>
    </lineage>
</organism>
<protein>
    <submittedName>
        <fullName evidence="5">F5/8 type C domain-containing protein</fullName>
    </submittedName>
</protein>
<evidence type="ECO:0000256" key="4">
    <source>
        <dbReference type="SAM" id="SignalP"/>
    </source>
</evidence>
<dbReference type="Gene3D" id="2.60.120.260">
    <property type="entry name" value="Galactose-binding domain-like"/>
    <property type="match status" value="1"/>
</dbReference>
<gene>
    <name evidence="5" type="ORF">SCAR479_11005</name>
</gene>
<evidence type="ECO:0000313" key="6">
    <source>
        <dbReference type="Proteomes" id="UP001465668"/>
    </source>
</evidence>
<evidence type="ECO:0000256" key="2">
    <source>
        <dbReference type="ARBA" id="ARBA00022801"/>
    </source>
</evidence>
<feature type="signal peptide" evidence="4">
    <location>
        <begin position="1"/>
        <end position="20"/>
    </location>
</feature>
<dbReference type="EMBL" id="JARVKM010000063">
    <property type="protein sequence ID" value="KAK9772305.1"/>
    <property type="molecule type" value="Genomic_DNA"/>
</dbReference>
<reference evidence="5 6" key="1">
    <citation type="submission" date="2024-02" db="EMBL/GenBank/DDBJ databases">
        <title>First draft genome assembly of two strains of Seiridium cardinale.</title>
        <authorList>
            <person name="Emiliani G."/>
            <person name="Scali E."/>
        </authorList>
    </citation>
    <scope>NUCLEOTIDE SEQUENCE [LARGE SCALE GENOMIC DNA]</scope>
    <source>
        <strain evidence="5 6">BM-138-000479</strain>
    </source>
</reference>
<keyword evidence="1 4" id="KW-0732">Signal</keyword>
<comment type="caution">
    <text evidence="5">The sequence shown here is derived from an EMBL/GenBank/DDBJ whole genome shotgun (WGS) entry which is preliminary data.</text>
</comment>
<dbReference type="InterPro" id="IPR013320">
    <property type="entry name" value="ConA-like_dom_sf"/>
</dbReference>
<dbReference type="Gene3D" id="2.60.120.200">
    <property type="match status" value="1"/>
</dbReference>
<keyword evidence="6" id="KW-1185">Reference proteome</keyword>
<evidence type="ECO:0000256" key="3">
    <source>
        <dbReference type="SAM" id="MobiDB-lite"/>
    </source>
</evidence>
<accession>A0ABR2XER7</accession>
<evidence type="ECO:0000256" key="1">
    <source>
        <dbReference type="ARBA" id="ARBA00022729"/>
    </source>
</evidence>
<dbReference type="InterPro" id="IPR008979">
    <property type="entry name" value="Galactose-bd-like_sf"/>
</dbReference>
<dbReference type="SUPFAM" id="SSF49785">
    <property type="entry name" value="Galactose-binding domain-like"/>
    <property type="match status" value="2"/>
</dbReference>